<feature type="compositionally biased region" description="Low complexity" evidence="9">
    <location>
        <begin position="502"/>
        <end position="513"/>
    </location>
</feature>
<evidence type="ECO:0000256" key="2">
    <source>
        <dbReference type="ARBA" id="ARBA00005383"/>
    </source>
</evidence>
<dbReference type="InterPro" id="IPR023321">
    <property type="entry name" value="PINIT"/>
</dbReference>
<dbReference type="GO" id="GO:0000785">
    <property type="term" value="C:chromatin"/>
    <property type="evidence" value="ECO:0007669"/>
    <property type="project" value="TreeGrafter"/>
</dbReference>
<feature type="domain" description="PINIT" evidence="11">
    <location>
        <begin position="114"/>
        <end position="268"/>
    </location>
</feature>
<dbReference type="Proteomes" id="UP000799772">
    <property type="component" value="Unassembled WGS sequence"/>
</dbReference>
<feature type="domain" description="SP-RING-type" evidence="10">
    <location>
        <begin position="297"/>
        <end position="382"/>
    </location>
</feature>
<dbReference type="Gene3D" id="3.30.40.10">
    <property type="entry name" value="Zinc/RING finger domain, C3HC4 (zinc finger)"/>
    <property type="match status" value="1"/>
</dbReference>
<dbReference type="GO" id="GO:0016925">
    <property type="term" value="P:protein sumoylation"/>
    <property type="evidence" value="ECO:0007669"/>
    <property type="project" value="TreeGrafter"/>
</dbReference>
<gene>
    <name evidence="12" type="ORF">NA57DRAFT_80973</name>
</gene>
<dbReference type="PANTHER" id="PTHR10782">
    <property type="entry name" value="ZINC FINGER MIZ DOMAIN-CONTAINING PROTEIN"/>
    <property type="match status" value="1"/>
</dbReference>
<feature type="compositionally biased region" description="Polar residues" evidence="9">
    <location>
        <begin position="521"/>
        <end position="555"/>
    </location>
</feature>
<dbReference type="PROSITE" id="PS51466">
    <property type="entry name" value="PINIT"/>
    <property type="match status" value="1"/>
</dbReference>
<feature type="region of interest" description="Disordered" evidence="9">
    <location>
        <begin position="433"/>
        <end position="555"/>
    </location>
</feature>
<proteinExistence type="inferred from homology"/>
<evidence type="ECO:0000256" key="5">
    <source>
        <dbReference type="ARBA" id="ARBA00022771"/>
    </source>
</evidence>
<dbReference type="PANTHER" id="PTHR10782:SF4">
    <property type="entry name" value="TONALLI, ISOFORM E"/>
    <property type="match status" value="1"/>
</dbReference>
<dbReference type="Pfam" id="PF14324">
    <property type="entry name" value="PINIT"/>
    <property type="match status" value="1"/>
</dbReference>
<evidence type="ECO:0000256" key="7">
    <source>
        <dbReference type="ARBA" id="ARBA00022833"/>
    </source>
</evidence>
<accession>A0A9P4I6R1</accession>
<feature type="compositionally biased region" description="Polar residues" evidence="9">
    <location>
        <begin position="395"/>
        <end position="404"/>
    </location>
</feature>
<keyword evidence="5 8" id="KW-0863">Zinc-finger</keyword>
<comment type="caution">
    <text evidence="12">The sequence shown here is derived from an EMBL/GenBank/DDBJ whole genome shotgun (WGS) entry which is preliminary data.</text>
</comment>
<dbReference type="InterPro" id="IPR013083">
    <property type="entry name" value="Znf_RING/FYVE/PHD"/>
</dbReference>
<dbReference type="Gene3D" id="2.60.120.780">
    <property type="entry name" value="PINIT domain"/>
    <property type="match status" value="1"/>
</dbReference>
<evidence type="ECO:0000313" key="13">
    <source>
        <dbReference type="Proteomes" id="UP000799772"/>
    </source>
</evidence>
<dbReference type="EMBL" id="ML978136">
    <property type="protein sequence ID" value="KAF2093968.1"/>
    <property type="molecule type" value="Genomic_DNA"/>
</dbReference>
<keyword evidence="13" id="KW-1185">Reference proteome</keyword>
<evidence type="ECO:0000256" key="9">
    <source>
        <dbReference type="SAM" id="MobiDB-lite"/>
    </source>
</evidence>
<evidence type="ECO:0000259" key="11">
    <source>
        <dbReference type="PROSITE" id="PS51466"/>
    </source>
</evidence>
<keyword evidence="7" id="KW-0862">Zinc</keyword>
<feature type="compositionally biased region" description="Polar residues" evidence="9">
    <location>
        <begin position="90"/>
        <end position="119"/>
    </location>
</feature>
<evidence type="ECO:0000256" key="4">
    <source>
        <dbReference type="ARBA" id="ARBA00022723"/>
    </source>
</evidence>
<evidence type="ECO:0000256" key="3">
    <source>
        <dbReference type="ARBA" id="ARBA00022679"/>
    </source>
</evidence>
<dbReference type="InterPro" id="IPR003034">
    <property type="entry name" value="SAP_dom"/>
</dbReference>
<evidence type="ECO:0008006" key="14">
    <source>
        <dbReference type="Google" id="ProtNLM"/>
    </source>
</evidence>
<dbReference type="PROSITE" id="PS51044">
    <property type="entry name" value="ZF_SP_RING"/>
    <property type="match status" value="1"/>
</dbReference>
<dbReference type="InterPro" id="IPR038654">
    <property type="entry name" value="PINIT_sf"/>
</dbReference>
<evidence type="ECO:0000256" key="1">
    <source>
        <dbReference type="ARBA" id="ARBA00004718"/>
    </source>
</evidence>
<comment type="similarity">
    <text evidence="2">Belongs to the PIAS family.</text>
</comment>
<dbReference type="AlphaFoldDB" id="A0A9P4I6R1"/>
<reference evidence="12" key="1">
    <citation type="journal article" date="2020" name="Stud. Mycol.">
        <title>101 Dothideomycetes genomes: a test case for predicting lifestyles and emergence of pathogens.</title>
        <authorList>
            <person name="Haridas S."/>
            <person name="Albert R."/>
            <person name="Binder M."/>
            <person name="Bloem J."/>
            <person name="Labutti K."/>
            <person name="Salamov A."/>
            <person name="Andreopoulos B."/>
            <person name="Baker S."/>
            <person name="Barry K."/>
            <person name="Bills G."/>
            <person name="Bluhm B."/>
            <person name="Cannon C."/>
            <person name="Castanera R."/>
            <person name="Culley D."/>
            <person name="Daum C."/>
            <person name="Ezra D."/>
            <person name="Gonzalez J."/>
            <person name="Henrissat B."/>
            <person name="Kuo A."/>
            <person name="Liang C."/>
            <person name="Lipzen A."/>
            <person name="Lutzoni F."/>
            <person name="Magnuson J."/>
            <person name="Mondo S."/>
            <person name="Nolan M."/>
            <person name="Ohm R."/>
            <person name="Pangilinan J."/>
            <person name="Park H.-J."/>
            <person name="Ramirez L."/>
            <person name="Alfaro M."/>
            <person name="Sun H."/>
            <person name="Tritt A."/>
            <person name="Yoshinaga Y."/>
            <person name="Zwiers L.-H."/>
            <person name="Turgeon B."/>
            <person name="Goodwin S."/>
            <person name="Spatafora J."/>
            <person name="Crous P."/>
            <person name="Grigoriev I."/>
        </authorList>
    </citation>
    <scope>NUCLEOTIDE SEQUENCE</scope>
    <source>
        <strain evidence="12">CBS 133067</strain>
    </source>
</reference>
<keyword evidence="4" id="KW-0479">Metal-binding</keyword>
<dbReference type="OrthoDB" id="28127at2759"/>
<feature type="compositionally biased region" description="Acidic residues" evidence="9">
    <location>
        <begin position="406"/>
        <end position="416"/>
    </location>
</feature>
<feature type="region of interest" description="Disordered" evidence="9">
    <location>
        <begin position="74"/>
        <end position="123"/>
    </location>
</feature>
<keyword evidence="3" id="KW-0808">Transferase</keyword>
<sequence>MASAYSSTPSLQAQADTLSRRVKQLINTRLKAICKQEKLGVTGVKATLQQRVIDHIHQRARSGDTAAIARLTSEIHPQGNPPPTGAPAYNLSSSPPAGSHYTMTNGYTTGAHGSSSRSHLASHQRRINYKKSPFYEILESVTKELEIPKLEGHRQSLALKMELLAAQVDRMKTEQNLRIMLFCAGDPIIGSSLSSVDIAFPHQLEIKVNNEEVKANYKGLKNKPGTTRPVDITSFCRTKVAGAENNISVMFALTSKKYYMQGMLVKKHSVKELTDRIQNGNQITKQRVINEMLAKANDPDIEATSTTLSLKDPISTLRLRYPCRSITCYHNQCFDAMMFLELQEQAPTWTCPVCNKVVVFEGLAVDQYVEEILRETSKSTEQVTIEPNGVWKVSAESTSNSRNSAPDDDDDDSDDLVEISGYRLKDLKAETPVTPYSFTNTPPLPDPTSATRNGTGGAGSKRKAEVIDLTLSDDDAPAPKRPVHSSARSSSHLHDPLRNGYLTPTGGSTTLSSNVIDPFRINSTSSNHGFSLPQPSRTTPQQGDYSRGYPSTYNR</sequence>
<dbReference type="InterPro" id="IPR004181">
    <property type="entry name" value="Znf_MIZ"/>
</dbReference>
<dbReference type="GO" id="GO:0008270">
    <property type="term" value="F:zinc ion binding"/>
    <property type="evidence" value="ECO:0007669"/>
    <property type="project" value="UniProtKB-KW"/>
</dbReference>
<keyword evidence="6" id="KW-0833">Ubl conjugation pathway</keyword>
<evidence type="ECO:0000313" key="12">
    <source>
        <dbReference type="EMBL" id="KAF2093968.1"/>
    </source>
</evidence>
<comment type="pathway">
    <text evidence="1">Protein modification; protein sumoylation.</text>
</comment>
<protein>
    <recommendedName>
        <fullName evidence="14">PINIT domain-containing protein</fullName>
    </recommendedName>
</protein>
<organism evidence="12 13">
    <name type="scientific">Rhizodiscina lignyota</name>
    <dbReference type="NCBI Taxonomy" id="1504668"/>
    <lineage>
        <taxon>Eukaryota</taxon>
        <taxon>Fungi</taxon>
        <taxon>Dikarya</taxon>
        <taxon>Ascomycota</taxon>
        <taxon>Pezizomycotina</taxon>
        <taxon>Dothideomycetes</taxon>
        <taxon>Pleosporomycetidae</taxon>
        <taxon>Aulographales</taxon>
        <taxon>Rhizodiscinaceae</taxon>
        <taxon>Rhizodiscina</taxon>
    </lineage>
</organism>
<dbReference type="SMART" id="SM00513">
    <property type="entry name" value="SAP"/>
    <property type="match status" value="1"/>
</dbReference>
<name>A0A9P4I6R1_9PEZI</name>
<evidence type="ECO:0000256" key="8">
    <source>
        <dbReference type="PROSITE-ProRule" id="PRU00452"/>
    </source>
</evidence>
<feature type="region of interest" description="Disordered" evidence="9">
    <location>
        <begin position="376"/>
        <end position="416"/>
    </location>
</feature>
<evidence type="ECO:0000256" key="6">
    <source>
        <dbReference type="ARBA" id="ARBA00022786"/>
    </source>
</evidence>
<evidence type="ECO:0000259" key="10">
    <source>
        <dbReference type="PROSITE" id="PS51044"/>
    </source>
</evidence>
<dbReference type="Pfam" id="PF02891">
    <property type="entry name" value="zf-MIZ"/>
    <property type="match status" value="1"/>
</dbReference>
<dbReference type="GO" id="GO:0061665">
    <property type="term" value="F:SUMO ligase activity"/>
    <property type="evidence" value="ECO:0007669"/>
    <property type="project" value="TreeGrafter"/>
</dbReference>